<evidence type="ECO:0000313" key="1">
    <source>
        <dbReference type="EMBL" id="SVB31367.1"/>
    </source>
</evidence>
<sequence length="24" mass="2629">MPAELALYKGVLDQTSVSNTRHPT</sequence>
<protein>
    <submittedName>
        <fullName evidence="1">Uncharacterized protein</fullName>
    </submittedName>
</protein>
<reference evidence="1" key="1">
    <citation type="submission" date="2018-05" db="EMBL/GenBank/DDBJ databases">
        <authorList>
            <person name="Lanie J.A."/>
            <person name="Ng W.-L."/>
            <person name="Kazmierczak K.M."/>
            <person name="Andrzejewski T.M."/>
            <person name="Davidsen T.M."/>
            <person name="Wayne K.J."/>
            <person name="Tettelin H."/>
            <person name="Glass J.I."/>
            <person name="Rusch D."/>
            <person name="Podicherti R."/>
            <person name="Tsui H.-C.T."/>
            <person name="Winkler M.E."/>
        </authorList>
    </citation>
    <scope>NUCLEOTIDE SEQUENCE</scope>
</reference>
<name>A0A382D1D4_9ZZZZ</name>
<feature type="non-terminal residue" evidence="1">
    <location>
        <position position="24"/>
    </location>
</feature>
<proteinExistence type="predicted"/>
<accession>A0A382D1D4</accession>
<organism evidence="1">
    <name type="scientific">marine metagenome</name>
    <dbReference type="NCBI Taxonomy" id="408172"/>
    <lineage>
        <taxon>unclassified sequences</taxon>
        <taxon>metagenomes</taxon>
        <taxon>ecological metagenomes</taxon>
    </lineage>
</organism>
<dbReference type="AlphaFoldDB" id="A0A382D1D4"/>
<gene>
    <name evidence="1" type="ORF">METZ01_LOCUS184221</name>
</gene>
<dbReference type="EMBL" id="UINC01036820">
    <property type="protein sequence ID" value="SVB31367.1"/>
    <property type="molecule type" value="Genomic_DNA"/>
</dbReference>